<comment type="caution">
    <text evidence="2">The sequence shown here is derived from an EMBL/GenBank/DDBJ whole genome shotgun (WGS) entry which is preliminary data.</text>
</comment>
<feature type="non-terminal residue" evidence="2">
    <location>
        <position position="1"/>
    </location>
</feature>
<evidence type="ECO:0000256" key="1">
    <source>
        <dbReference type="SAM" id="MobiDB-lite"/>
    </source>
</evidence>
<gene>
    <name evidence="2" type="ORF">GMARGA_LOCUS19334</name>
</gene>
<protein>
    <submittedName>
        <fullName evidence="2">31766_t:CDS:1</fullName>
    </submittedName>
</protein>
<reference evidence="2 3" key="1">
    <citation type="submission" date="2021-06" db="EMBL/GenBank/DDBJ databases">
        <authorList>
            <person name="Kallberg Y."/>
            <person name="Tangrot J."/>
            <person name="Rosling A."/>
        </authorList>
    </citation>
    <scope>NUCLEOTIDE SEQUENCE [LARGE SCALE GENOMIC DNA]</scope>
    <source>
        <strain evidence="2 3">120-4 pot B 10/14</strain>
    </source>
</reference>
<accession>A0ABN7VIY5</accession>
<proteinExistence type="predicted"/>
<dbReference type="EMBL" id="CAJVQB010016055">
    <property type="protein sequence ID" value="CAG8778169.1"/>
    <property type="molecule type" value="Genomic_DNA"/>
</dbReference>
<organism evidence="2 3">
    <name type="scientific">Gigaspora margarita</name>
    <dbReference type="NCBI Taxonomy" id="4874"/>
    <lineage>
        <taxon>Eukaryota</taxon>
        <taxon>Fungi</taxon>
        <taxon>Fungi incertae sedis</taxon>
        <taxon>Mucoromycota</taxon>
        <taxon>Glomeromycotina</taxon>
        <taxon>Glomeromycetes</taxon>
        <taxon>Diversisporales</taxon>
        <taxon>Gigasporaceae</taxon>
        <taxon>Gigaspora</taxon>
    </lineage>
</organism>
<dbReference type="Proteomes" id="UP000789901">
    <property type="component" value="Unassembled WGS sequence"/>
</dbReference>
<evidence type="ECO:0000313" key="3">
    <source>
        <dbReference type="Proteomes" id="UP000789901"/>
    </source>
</evidence>
<keyword evidence="3" id="KW-1185">Reference proteome</keyword>
<name>A0ABN7VIY5_GIGMA</name>
<sequence>ILEDEIGPEDSGRRNRALNMKQDLKFLEDETGPEDSGKRNRA</sequence>
<feature type="region of interest" description="Disordered" evidence="1">
    <location>
        <begin position="1"/>
        <end position="42"/>
    </location>
</feature>
<evidence type="ECO:0000313" key="2">
    <source>
        <dbReference type="EMBL" id="CAG8778169.1"/>
    </source>
</evidence>